<dbReference type="SUPFAM" id="SSF52540">
    <property type="entry name" value="P-loop containing nucleoside triphosphate hydrolases"/>
    <property type="match status" value="1"/>
</dbReference>
<evidence type="ECO:0000259" key="1">
    <source>
        <dbReference type="Pfam" id="PF07693"/>
    </source>
</evidence>
<feature type="domain" description="KAP NTPase" evidence="1">
    <location>
        <begin position="54"/>
        <end position="257"/>
    </location>
</feature>
<keyword evidence="3" id="KW-1185">Reference proteome</keyword>
<evidence type="ECO:0000313" key="2">
    <source>
        <dbReference type="EMBL" id="TCK05376.1"/>
    </source>
</evidence>
<dbReference type="RefSeq" id="WP_132526029.1">
    <property type="nucleotide sequence ID" value="NZ_SMFV01000002.1"/>
</dbReference>
<dbReference type="InterPro" id="IPR011646">
    <property type="entry name" value="KAP_P-loop"/>
</dbReference>
<dbReference type="AlphaFoldDB" id="A0A4V2PDJ4"/>
<name>A0A4V2PDJ4_9BACT</name>
<dbReference type="EMBL" id="SMFV01000002">
    <property type="protein sequence ID" value="TCK05376.1"/>
    <property type="molecule type" value="Genomic_DNA"/>
</dbReference>
<comment type="caution">
    <text evidence="2">The sequence shown here is derived from an EMBL/GenBank/DDBJ whole genome shotgun (WGS) entry which is preliminary data.</text>
</comment>
<organism evidence="2 3">
    <name type="scientific">Phorcysia thermohydrogeniphila</name>
    <dbReference type="NCBI Taxonomy" id="936138"/>
    <lineage>
        <taxon>Bacteria</taxon>
        <taxon>Pseudomonadati</taxon>
        <taxon>Aquificota</taxon>
        <taxon>Aquificia</taxon>
        <taxon>Desulfurobacteriales</taxon>
        <taxon>Desulfurobacteriaceae</taxon>
        <taxon>Phorcysia</taxon>
    </lineage>
</organism>
<dbReference type="Gene3D" id="3.40.50.300">
    <property type="entry name" value="P-loop containing nucleotide triphosphate hydrolases"/>
    <property type="match status" value="1"/>
</dbReference>
<protein>
    <submittedName>
        <fullName evidence="2">KAP-like P-loop domain-containing protein</fullName>
    </submittedName>
</protein>
<dbReference type="Pfam" id="PF07693">
    <property type="entry name" value="KAP_NTPase"/>
    <property type="match status" value="1"/>
</dbReference>
<reference evidence="2 3" key="1">
    <citation type="submission" date="2019-03" db="EMBL/GenBank/DDBJ databases">
        <title>Genomic Encyclopedia of Archaeal and Bacterial Type Strains, Phase II (KMG-II): from individual species to whole genera.</title>
        <authorList>
            <person name="Goeker M."/>
        </authorList>
    </citation>
    <scope>NUCLEOTIDE SEQUENCE [LARGE SCALE GENOMIC DNA]</scope>
    <source>
        <strain evidence="2 3">DSM 24425</strain>
    </source>
</reference>
<evidence type="ECO:0000313" key="3">
    <source>
        <dbReference type="Proteomes" id="UP000295777"/>
    </source>
</evidence>
<sequence length="485" mass="56255">MRLSFRVEEPMEIVKYESYGCEKLKEKDALGMEEQVEKFKEEILMQNGKFREGTVGIVSQYGGGKSFFLSLLYCKLKQDRNCIYVDISRYEHEPDVFRVLMEEILREATIKSSLRERVKEFIKIVRSTTPLIQGFATFLYPVALPAVQLGKGLVDTLDSVVNDGNLRDELYAKLSEVTQDMPLVVLIDNLDRCRPDYVLHFLASVKDILKMRGILFIVAYDKTELLNVIKKTFGEKIDVESYLRKYIAVEFSLDSFFWHFDKEKKIKALNKLLVFSEEERKVVEENLKEVGAGISDFEGVVKSLEENSITAMEEFFCLFPAVSFRKLELIFKHFKTLLLRKDFSKALLELNEGFFKGEKQKISEKAAFYLPFCVIFLLFVKSLSSNIYEFWKLSLGDDVLLIGLFDEEEREKMEKEIEQLLNSAKKIVEEIDKKFNFSLLEAGIFDGNFEENGRIYIWKKAFSLVDVISDFELYSGVTSEEGKSE</sequence>
<proteinExistence type="predicted"/>
<dbReference type="OrthoDB" id="88903at2"/>
<accession>A0A4V2PDJ4</accession>
<dbReference type="Proteomes" id="UP000295777">
    <property type="component" value="Unassembled WGS sequence"/>
</dbReference>
<gene>
    <name evidence="2" type="ORF">CLV27_0803</name>
</gene>
<dbReference type="InterPro" id="IPR027417">
    <property type="entry name" value="P-loop_NTPase"/>
</dbReference>